<dbReference type="Pfam" id="PF00440">
    <property type="entry name" value="TetR_N"/>
    <property type="match status" value="1"/>
</dbReference>
<accession>A0A4R3K2D0</accession>
<evidence type="ECO:0000313" key="5">
    <source>
        <dbReference type="Proteomes" id="UP000295726"/>
    </source>
</evidence>
<evidence type="ECO:0000256" key="1">
    <source>
        <dbReference type="ARBA" id="ARBA00023125"/>
    </source>
</evidence>
<dbReference type="InterPro" id="IPR036271">
    <property type="entry name" value="Tet_transcr_reg_TetR-rel_C_sf"/>
</dbReference>
<dbReference type="InterPro" id="IPR009057">
    <property type="entry name" value="Homeodomain-like_sf"/>
</dbReference>
<sequence length="211" mass="24681">MKRQYKKSEKSKRMILDAARKLAEEKGFEKMSVQDIVKESGLSVGAFYHHFTGKDEVLNESFLQFDNQLTEEAYERYDRMPALEALQTILVDQALFTESIGVLLMQDYYRVLLQRNYLNAVSPEREYYKAVKRYVRRSQEAGSIDISLKEKAIAEYLIQCVRGAIFDWCLHNGIYSVSDKVKSEMEFYLRPFLTSKEKKGRGVIKSEIKRL</sequence>
<dbReference type="EMBL" id="SLZZ01000024">
    <property type="protein sequence ID" value="TCS76427.1"/>
    <property type="molecule type" value="Genomic_DNA"/>
</dbReference>
<gene>
    <name evidence="4" type="ORF">EDD59_12443</name>
</gene>
<feature type="domain" description="HTH tetR-type" evidence="3">
    <location>
        <begin position="9"/>
        <end position="69"/>
    </location>
</feature>
<keyword evidence="5" id="KW-1185">Reference proteome</keyword>
<dbReference type="AlphaFoldDB" id="A0A4R3K2D0"/>
<evidence type="ECO:0000313" key="4">
    <source>
        <dbReference type="EMBL" id="TCS76427.1"/>
    </source>
</evidence>
<dbReference type="PRINTS" id="PR00455">
    <property type="entry name" value="HTHTETR"/>
</dbReference>
<evidence type="ECO:0000256" key="2">
    <source>
        <dbReference type="PROSITE-ProRule" id="PRU00335"/>
    </source>
</evidence>
<name>A0A4R3K2D0_9FIRM</name>
<dbReference type="SUPFAM" id="SSF48498">
    <property type="entry name" value="Tetracyclin repressor-like, C-terminal domain"/>
    <property type="match status" value="1"/>
</dbReference>
<comment type="caution">
    <text evidence="4">The sequence shown here is derived from an EMBL/GenBank/DDBJ whole genome shotgun (WGS) entry which is preliminary data.</text>
</comment>
<dbReference type="Gene3D" id="1.10.357.10">
    <property type="entry name" value="Tetracycline Repressor, domain 2"/>
    <property type="match status" value="1"/>
</dbReference>
<protein>
    <submittedName>
        <fullName evidence="4">TetR family transcriptional regulator</fullName>
    </submittedName>
</protein>
<keyword evidence="1 2" id="KW-0238">DNA-binding</keyword>
<dbReference type="GO" id="GO:0003677">
    <property type="term" value="F:DNA binding"/>
    <property type="evidence" value="ECO:0007669"/>
    <property type="project" value="UniProtKB-UniRule"/>
</dbReference>
<dbReference type="PROSITE" id="PS01081">
    <property type="entry name" value="HTH_TETR_1"/>
    <property type="match status" value="1"/>
</dbReference>
<dbReference type="InterPro" id="IPR001647">
    <property type="entry name" value="HTH_TetR"/>
</dbReference>
<dbReference type="PROSITE" id="PS50977">
    <property type="entry name" value="HTH_TETR_2"/>
    <property type="match status" value="1"/>
</dbReference>
<feature type="DNA-binding region" description="H-T-H motif" evidence="2">
    <location>
        <begin position="32"/>
        <end position="51"/>
    </location>
</feature>
<dbReference type="PANTHER" id="PTHR43479:SF11">
    <property type="entry name" value="ACREF_ENVCD OPERON REPRESSOR-RELATED"/>
    <property type="match status" value="1"/>
</dbReference>
<dbReference type="InterPro" id="IPR023772">
    <property type="entry name" value="DNA-bd_HTH_TetR-type_CS"/>
</dbReference>
<dbReference type="PANTHER" id="PTHR43479">
    <property type="entry name" value="ACREF/ENVCD OPERON REPRESSOR-RELATED"/>
    <property type="match status" value="1"/>
</dbReference>
<organism evidence="4 5">
    <name type="scientific">Muricomes intestini</name>
    <dbReference type="NCBI Taxonomy" id="1796634"/>
    <lineage>
        <taxon>Bacteria</taxon>
        <taxon>Bacillati</taxon>
        <taxon>Bacillota</taxon>
        <taxon>Clostridia</taxon>
        <taxon>Lachnospirales</taxon>
        <taxon>Lachnospiraceae</taxon>
        <taxon>Muricomes</taxon>
    </lineage>
</organism>
<dbReference type="RefSeq" id="WP_132382949.1">
    <property type="nucleotide sequence ID" value="NZ_SLZZ01000024.1"/>
</dbReference>
<dbReference type="Proteomes" id="UP000295726">
    <property type="component" value="Unassembled WGS sequence"/>
</dbReference>
<dbReference type="SUPFAM" id="SSF46689">
    <property type="entry name" value="Homeodomain-like"/>
    <property type="match status" value="1"/>
</dbReference>
<evidence type="ECO:0000259" key="3">
    <source>
        <dbReference type="PROSITE" id="PS50977"/>
    </source>
</evidence>
<proteinExistence type="predicted"/>
<reference evidence="4 5" key="1">
    <citation type="submission" date="2019-03" db="EMBL/GenBank/DDBJ databases">
        <title>Genomic Encyclopedia of Type Strains, Phase IV (KMG-IV): sequencing the most valuable type-strain genomes for metagenomic binning, comparative biology and taxonomic classification.</title>
        <authorList>
            <person name="Goeker M."/>
        </authorList>
    </citation>
    <scope>NUCLEOTIDE SEQUENCE [LARGE SCALE GENOMIC DNA]</scope>
    <source>
        <strain evidence="4 5">DSM 29489</strain>
    </source>
</reference>
<dbReference type="OrthoDB" id="9812484at2"/>
<dbReference type="InterPro" id="IPR050624">
    <property type="entry name" value="HTH-type_Tx_Regulator"/>
</dbReference>